<feature type="domain" description="N-acetyltransferase" evidence="1">
    <location>
        <begin position="126"/>
        <end position="260"/>
    </location>
</feature>
<dbReference type="GO" id="GO:0016747">
    <property type="term" value="F:acyltransferase activity, transferring groups other than amino-acyl groups"/>
    <property type="evidence" value="ECO:0007669"/>
    <property type="project" value="InterPro"/>
</dbReference>
<organism evidence="2 3">
    <name type="scientific">Xenorhabdus bovienii str. puntauvense</name>
    <dbReference type="NCBI Taxonomy" id="1398201"/>
    <lineage>
        <taxon>Bacteria</taxon>
        <taxon>Pseudomonadati</taxon>
        <taxon>Pseudomonadota</taxon>
        <taxon>Gammaproteobacteria</taxon>
        <taxon>Enterobacterales</taxon>
        <taxon>Morganellaceae</taxon>
        <taxon>Xenorhabdus</taxon>
    </lineage>
</organism>
<proteinExistence type="predicted"/>
<dbReference type="EMBL" id="CBSW010000153">
    <property type="protein sequence ID" value="CDG96894.1"/>
    <property type="molecule type" value="Genomic_DNA"/>
</dbReference>
<dbReference type="InterPro" id="IPR000182">
    <property type="entry name" value="GNAT_dom"/>
</dbReference>
<dbReference type="Gene3D" id="3.40.630.30">
    <property type="match status" value="1"/>
</dbReference>
<dbReference type="PROSITE" id="PS51186">
    <property type="entry name" value="GNAT"/>
    <property type="match status" value="1"/>
</dbReference>
<dbReference type="Pfam" id="PF00583">
    <property type="entry name" value="Acetyltransf_1"/>
    <property type="match status" value="1"/>
</dbReference>
<comment type="caution">
    <text evidence="2">The sequence shown here is derived from an EMBL/GenBank/DDBJ whole genome shotgun (WGS) entry which is preliminary data.</text>
</comment>
<dbReference type="HOGENOM" id="CLU_093873_0_0_6"/>
<name>A0A077NDB2_XENBV</name>
<sequence>MNKHHLSAAIFDHHQIEDKFFSSISQMHAHISEHVRAYVTGLGTYALNFLLVTDGHMKTEEALKTAIQLMDENVSVPFGIFAVEPDSKTLEVIQQAGFVPDPDSMTTAMRLDLANWQMSEGAFLAYEIRNVDHCLADWAIPIESAFETGNMLSGQYQVCHQAALDAGKCLQHYALYVDGQPLCALTLSRVDNIVRLDDIGTVVGKQGKGYASALINYVLREAKQHGAGACYLDASHDGNALYQRIGFKPLFEYQGFIRES</sequence>
<protein>
    <submittedName>
        <fullName evidence="2">Putative Acetyltransferase, GNAT family family</fullName>
    </submittedName>
</protein>
<dbReference type="InterPro" id="IPR016181">
    <property type="entry name" value="Acyl_CoA_acyltransferase"/>
</dbReference>
<reference evidence="2" key="1">
    <citation type="submission" date="2013-07" db="EMBL/GenBank/DDBJ databases">
        <title>Sub-species coevolution in mutualistic symbiosis.</title>
        <authorList>
            <person name="Murfin K."/>
            <person name="Klassen J."/>
            <person name="Lee M."/>
            <person name="Forst S."/>
            <person name="Stock P."/>
            <person name="Goodrich-Blair H."/>
        </authorList>
    </citation>
    <scope>NUCLEOTIDE SEQUENCE [LARGE SCALE GENOMIC DNA]</scope>
    <source>
        <strain evidence="2">Puntauvense</strain>
    </source>
</reference>
<dbReference type="SUPFAM" id="SSF55729">
    <property type="entry name" value="Acyl-CoA N-acyltransferases (Nat)"/>
    <property type="match status" value="1"/>
</dbReference>
<evidence type="ECO:0000313" key="2">
    <source>
        <dbReference type="EMBL" id="CDG96894.1"/>
    </source>
</evidence>
<dbReference type="Proteomes" id="UP000028511">
    <property type="component" value="Unassembled WGS sequence"/>
</dbReference>
<dbReference type="AlphaFoldDB" id="A0A077NDB2"/>
<dbReference type="CDD" id="cd04301">
    <property type="entry name" value="NAT_SF"/>
    <property type="match status" value="1"/>
</dbReference>
<evidence type="ECO:0000259" key="1">
    <source>
        <dbReference type="PROSITE" id="PS51186"/>
    </source>
</evidence>
<gene>
    <name evidence="2" type="ORF">XBP1_2360039</name>
</gene>
<accession>A0A077NDB2</accession>
<dbReference type="RefSeq" id="WP_038217295.1">
    <property type="nucleotide sequence ID" value="NZ_CAWLWN010000202.1"/>
</dbReference>
<keyword evidence="2" id="KW-0808">Transferase</keyword>
<evidence type="ECO:0000313" key="3">
    <source>
        <dbReference type="Proteomes" id="UP000028511"/>
    </source>
</evidence>